<evidence type="ECO:0000256" key="1">
    <source>
        <dbReference type="ARBA" id="ARBA00004323"/>
    </source>
</evidence>
<sequence length="1546" mass="174734">MTIAKKTNLLNKTIESEIFIKPLKTKNSSNTMALLTKSRSSSSNDNILANGWSLGNGNNNSNNCNDINNDDDNDGIWKSTKLPLAATTKNRHKYDKLLPNTTKYTRVNKTNGAHDNHDNNDVDIAPGKNMQNGTNTNNNSSSSSRHHSSHNNSSRSSNSSGGDDNDGGLTNMSWPTAEALAAKLTPLASLATTTTTSNPAAGEGIAAPQKAITTENVKNVKTSRHMKHKQPHEANNPTATTTANSTTTISSSSSTGNNRDYPATNNHHSAQKLLKLPHNNNKVSGSSNSSSNNNMHFNNSKYLGNVYNGSNQSSSNTMPTAATTTTTSTITSCHNTPAYSTLTTASPSNSSQNSLASSTTCSSLNSTATTTLLATTAMTQQQNSITFGGLLGQQQQQQPLLATSSNVSRSMELPTLAAAATTTTSGMTGATTLSYNHKSNYEAVNNIHNTSNTNSNNLYTNSNHHQQQQQPSTPSASSTSSSNSSLYNNQYLRQSLLPPSSTTTTGSSSSSTSPNCNCCSNLIARCCFGLPHLKAINVRRCVLALFAITVVTIFYYTHYMDTGVFVGLIQRDTRPTPIINCRMGSGKHTRNASPAPDHRTEARLRIDPKVLVFVETTYSGLGRDIAELLVYNRIKYKIEVAGKSLPSLTNLDKGRYGVIVFENLDKYLHMDKWNRELLDKYCREYSVGIVGFVSPSEETLVAAQLKGFPLFVHTNLRLRDASLNPASPVLRLTRAGETAWGALPGDDWTVFQHNHSTYEPVEWAQRNSQDYPSDAGGQVHLPLSTVLQDHGQYDGIKRIFFGSSLKFWLHRLLFLDALSYLSHGQLSLNLERMILVDIDDIFVGEKGTRLRPDDVRALVATQKIIAGMVPGFRFNLGFSGKYYHHGTREENLGDDFLLQNVQEFNWFSHMWKHQQPHLYDNVTLLMSEMQLNHAFAVEHNIPTDSGYSISPHHSGVYPAHEILYEAWKKVWHIKVTSTEEYPHLRPARLRRGFIHRNIMVLPRQTCGLFTHTMYIDRYPGGRDKLDESIQGGELFQTIVYNPINIFMTHMSNYGSDRLALYTFQSVIKFLQCWTNLKLASAPPIQLAEMYFRLHPEEVDPIWGNPCDDPRHRKIWSKTKSCDSLPKFLVIGPQKTGTTALYTFLSMHSGIVSNIPSPDTYEEVQFFNGNNYYKGLDWYMDFFPAEVNTTVAPNSSPRYIFEKSATYFDGEMVPKRAHALLPHSKIVTILISPAKRAYSWYQHQRAHGDTIANNYSFYQVITASDSAPKALRDLRNRCLNPGKYAQHLERWLSYYPAQQLHIIDGEQLRLNPVDVMNDLQRFLKIQPAFDYSNQLRYDVKKGFFCQVVNEKRNKCLGKSKGRQYPPMDERSAKLLQRYYLSHNTALPTSLQLKQQKQQQKSLEEIHEIHQQKSHNHHNNIDHYYYHHQQQEQHLDEQEVEHEHEYVEEENHQHQLSNNHLHYQKQLYEQQQQHHYHQHFKREQQQYKKNKFLQQQQQPEKHTNDLLTPQQHQSPPENVYINSILTRLLVETLLNIFINFFFIFLIKI</sequence>
<evidence type="ECO:0000256" key="8">
    <source>
        <dbReference type="ARBA" id="ARBA00022801"/>
    </source>
</evidence>
<feature type="domain" description="Sulfotransferase" evidence="21">
    <location>
        <begin position="1125"/>
        <end position="1379"/>
    </location>
</feature>
<proteinExistence type="inferred from homology"/>
<feature type="transmembrane region" description="Helical" evidence="20">
    <location>
        <begin position="1522"/>
        <end position="1544"/>
    </location>
</feature>
<dbReference type="GO" id="GO:0015012">
    <property type="term" value="P:heparan sulfate proteoglycan biosynthetic process"/>
    <property type="evidence" value="ECO:0007669"/>
    <property type="project" value="UniProtKB-UniPathway"/>
</dbReference>
<comment type="similarity">
    <text evidence="4">Belongs to the sulfotransferase 1 family. NDST subfamily.</text>
</comment>
<feature type="region of interest" description="Disordered" evidence="19">
    <location>
        <begin position="96"/>
        <end position="172"/>
    </location>
</feature>
<dbReference type="OrthoDB" id="8958249at2759"/>
<feature type="region of interest" description="Disordered" evidence="19">
    <location>
        <begin position="1467"/>
        <end position="1499"/>
    </location>
</feature>
<dbReference type="Proteomes" id="UP000037069">
    <property type="component" value="Unassembled WGS sequence"/>
</dbReference>
<evidence type="ECO:0000256" key="14">
    <source>
        <dbReference type="ARBA" id="ARBA00023180"/>
    </source>
</evidence>
<keyword evidence="25" id="KW-1185">Reference proteome</keyword>
<dbReference type="Gene3D" id="3.40.50.300">
    <property type="entry name" value="P-loop containing nucleotide triphosphate hydrolases"/>
    <property type="match status" value="1"/>
</dbReference>
<feature type="region of interest" description="Disordered" evidence="19">
    <location>
        <begin position="194"/>
        <end position="265"/>
    </location>
</feature>
<dbReference type="SUPFAM" id="SSF52540">
    <property type="entry name" value="P-loop containing nucleoside triphosphate hydrolases"/>
    <property type="match status" value="1"/>
</dbReference>
<feature type="compositionally biased region" description="Low complexity" evidence="19">
    <location>
        <begin position="150"/>
        <end position="162"/>
    </location>
</feature>
<dbReference type="GO" id="GO:0030210">
    <property type="term" value="P:heparin proteoglycan biosynthetic process"/>
    <property type="evidence" value="ECO:0007669"/>
    <property type="project" value="UniProtKB-UniPathway"/>
</dbReference>
<evidence type="ECO:0000313" key="25">
    <source>
        <dbReference type="Proteomes" id="UP000037069"/>
    </source>
</evidence>
<feature type="compositionally biased region" description="Basic and acidic residues" evidence="19">
    <location>
        <begin position="1426"/>
        <end position="1451"/>
    </location>
</feature>
<feature type="compositionally biased region" description="Low complexity" evidence="19">
    <location>
        <begin position="132"/>
        <end position="143"/>
    </location>
</feature>
<comment type="subcellular location">
    <subcellularLocation>
        <location evidence="1">Golgi apparatus membrane</location>
        <topology evidence="1">Single-pass type II membrane protein</topology>
    </subcellularLocation>
</comment>
<accession>A0A0L0BMA9</accession>
<keyword evidence="6 24" id="KW-0808">Transferase</keyword>
<evidence type="ECO:0000256" key="15">
    <source>
        <dbReference type="ARBA" id="ARBA00023268"/>
    </source>
</evidence>
<protein>
    <recommendedName>
        <fullName evidence="5">[heparan sulfate]-glucosamine N-sulfotransferase</fullName>
        <ecNumber evidence="5">2.8.2.8</ecNumber>
    </recommendedName>
</protein>
<feature type="disulfide bond" evidence="18">
    <location>
        <begin position="1344"/>
        <end position="1354"/>
    </location>
</feature>
<gene>
    <name evidence="24" type="ORF">FF38_11194</name>
</gene>
<keyword evidence="11" id="KW-0333">Golgi apparatus</keyword>
<dbReference type="InterPro" id="IPR000863">
    <property type="entry name" value="Sulfotransferase_dom"/>
</dbReference>
<dbReference type="InterPro" id="IPR056793">
    <property type="entry name" value="HSNSD_N"/>
</dbReference>
<feature type="compositionally biased region" description="Low complexity" evidence="19">
    <location>
        <begin position="234"/>
        <end position="258"/>
    </location>
</feature>
<feature type="region of interest" description="Disordered" evidence="19">
    <location>
        <begin position="278"/>
        <end position="302"/>
    </location>
</feature>
<dbReference type="InterPro" id="IPR037359">
    <property type="entry name" value="NST/OST"/>
</dbReference>
<evidence type="ECO:0000256" key="13">
    <source>
        <dbReference type="ARBA" id="ARBA00023157"/>
    </source>
</evidence>
<evidence type="ECO:0000256" key="2">
    <source>
        <dbReference type="ARBA" id="ARBA00004841"/>
    </source>
</evidence>
<evidence type="ECO:0000256" key="17">
    <source>
        <dbReference type="PIRSR" id="PIRSR637359-2"/>
    </source>
</evidence>
<evidence type="ECO:0000259" key="23">
    <source>
        <dbReference type="Pfam" id="PF25119"/>
    </source>
</evidence>
<dbReference type="GO" id="GO:0000139">
    <property type="term" value="C:Golgi membrane"/>
    <property type="evidence" value="ECO:0007669"/>
    <property type="project" value="UniProtKB-SubCell"/>
</dbReference>
<dbReference type="GO" id="GO:0019213">
    <property type="term" value="F:deacetylase activity"/>
    <property type="evidence" value="ECO:0007669"/>
    <property type="project" value="TreeGrafter"/>
</dbReference>
<evidence type="ECO:0000256" key="19">
    <source>
        <dbReference type="SAM" id="MobiDB-lite"/>
    </source>
</evidence>
<dbReference type="GO" id="GO:0016787">
    <property type="term" value="F:hydrolase activity"/>
    <property type="evidence" value="ECO:0007669"/>
    <property type="project" value="UniProtKB-KW"/>
</dbReference>
<dbReference type="PANTHER" id="PTHR10605:SF56">
    <property type="entry name" value="BIFUNCTIONAL HEPARAN SULFATE N-DEACETYLASE_N-SULFOTRANSFERASE"/>
    <property type="match status" value="1"/>
</dbReference>
<feature type="compositionally biased region" description="Basic residues" evidence="19">
    <location>
        <begin position="221"/>
        <end position="230"/>
    </location>
</feature>
<evidence type="ECO:0000256" key="11">
    <source>
        <dbReference type="ARBA" id="ARBA00023034"/>
    </source>
</evidence>
<evidence type="ECO:0000256" key="4">
    <source>
        <dbReference type="ARBA" id="ARBA00010420"/>
    </source>
</evidence>
<dbReference type="EC" id="2.8.2.8" evidence="5"/>
<dbReference type="EMBL" id="JRES01001668">
    <property type="protein sequence ID" value="KNC21063.1"/>
    <property type="molecule type" value="Genomic_DNA"/>
</dbReference>
<evidence type="ECO:0000256" key="18">
    <source>
        <dbReference type="PIRSR" id="PIRSR637359-3"/>
    </source>
</evidence>
<dbReference type="Pfam" id="PF00685">
    <property type="entry name" value="Sulfotransfer_1"/>
    <property type="match status" value="1"/>
</dbReference>
<feature type="domain" description="Heparan sulfate-N-deacetylase N-terminal" evidence="23">
    <location>
        <begin position="606"/>
        <end position="821"/>
    </location>
</feature>
<evidence type="ECO:0000259" key="22">
    <source>
        <dbReference type="Pfam" id="PF12062"/>
    </source>
</evidence>
<feature type="region of interest" description="Disordered" evidence="19">
    <location>
        <begin position="1426"/>
        <end position="1454"/>
    </location>
</feature>
<dbReference type="InterPro" id="IPR021930">
    <property type="entry name" value="Heparan_SO4_deacetylase_dom"/>
</dbReference>
<keyword evidence="13 18" id="KW-1015">Disulfide bond</keyword>
<keyword evidence="15" id="KW-0511">Multifunctional enzyme</keyword>
<keyword evidence="8" id="KW-0378">Hydrolase</keyword>
<feature type="binding site" evidence="17">
    <location>
        <begin position="1359"/>
        <end position="1363"/>
    </location>
    <ligand>
        <name>3'-phosphoadenylyl sulfate</name>
        <dbReference type="ChEBI" id="CHEBI:58339"/>
    </ligand>
</feature>
<dbReference type="Pfam" id="PF12062">
    <property type="entry name" value="HSNSD-CE"/>
    <property type="match status" value="1"/>
</dbReference>
<dbReference type="PANTHER" id="PTHR10605">
    <property type="entry name" value="HEPARAN SULFATE SULFOTRANSFERASE"/>
    <property type="match status" value="1"/>
</dbReference>
<dbReference type="GO" id="GO:0015016">
    <property type="term" value="F:heparan sulfate N-sulfotransferase activity"/>
    <property type="evidence" value="ECO:0007669"/>
    <property type="project" value="UniProtKB-EC"/>
</dbReference>
<dbReference type="UniPathway" id="UPA00756"/>
<evidence type="ECO:0000256" key="5">
    <source>
        <dbReference type="ARBA" id="ARBA00012979"/>
    </source>
</evidence>
<dbReference type="UniPathway" id="UPA00862"/>
<keyword evidence="10 20" id="KW-1133">Transmembrane helix</keyword>
<comment type="pathway">
    <text evidence="3">Glycan metabolism; heparan sulfate biosynthesis.</text>
</comment>
<feature type="domain" description="Heparan sulphate-N-deacetylase deacetylase" evidence="22">
    <location>
        <begin position="831"/>
        <end position="1035"/>
    </location>
</feature>
<organism evidence="24 25">
    <name type="scientific">Lucilia cuprina</name>
    <name type="common">Green bottle fly</name>
    <name type="synonym">Australian sheep blowfly</name>
    <dbReference type="NCBI Taxonomy" id="7375"/>
    <lineage>
        <taxon>Eukaryota</taxon>
        <taxon>Metazoa</taxon>
        <taxon>Ecdysozoa</taxon>
        <taxon>Arthropoda</taxon>
        <taxon>Hexapoda</taxon>
        <taxon>Insecta</taxon>
        <taxon>Pterygota</taxon>
        <taxon>Neoptera</taxon>
        <taxon>Endopterygota</taxon>
        <taxon>Diptera</taxon>
        <taxon>Brachycera</taxon>
        <taxon>Muscomorpha</taxon>
        <taxon>Oestroidea</taxon>
        <taxon>Calliphoridae</taxon>
        <taxon>Luciliinae</taxon>
        <taxon>Lucilia</taxon>
    </lineage>
</organism>
<keyword evidence="14" id="KW-0325">Glycoprotein</keyword>
<comment type="caution">
    <text evidence="24">The sequence shown here is derived from an EMBL/GenBank/DDBJ whole genome shotgun (WGS) entry which is preliminary data.</text>
</comment>
<comment type="pathway">
    <text evidence="2">Glycan metabolism; heparin biosynthesis.</text>
</comment>
<evidence type="ECO:0000256" key="10">
    <source>
        <dbReference type="ARBA" id="ARBA00022989"/>
    </source>
</evidence>
<evidence type="ECO:0000256" key="9">
    <source>
        <dbReference type="ARBA" id="ARBA00022968"/>
    </source>
</evidence>
<evidence type="ECO:0000259" key="21">
    <source>
        <dbReference type="Pfam" id="PF00685"/>
    </source>
</evidence>
<feature type="active site" description="For sulfotransferase activity" evidence="16">
    <location>
        <position position="1134"/>
    </location>
</feature>
<evidence type="ECO:0000256" key="6">
    <source>
        <dbReference type="ARBA" id="ARBA00022679"/>
    </source>
</evidence>
<evidence type="ECO:0000256" key="3">
    <source>
        <dbReference type="ARBA" id="ARBA00005093"/>
    </source>
</evidence>
<dbReference type="InterPro" id="IPR027417">
    <property type="entry name" value="P-loop_NTPase"/>
</dbReference>
<feature type="compositionally biased region" description="Polar residues" evidence="19">
    <location>
        <begin position="99"/>
        <end position="111"/>
    </location>
</feature>
<keyword evidence="7 20" id="KW-0812">Transmembrane</keyword>
<feature type="compositionally biased region" description="Low complexity" evidence="19">
    <location>
        <begin position="279"/>
        <end position="300"/>
    </location>
</feature>
<dbReference type="FunFam" id="3.40.50.300:FF:000176">
    <property type="entry name" value="bifunctional heparan sulfate N-deacetylase/N-sulfotransferase 1"/>
    <property type="match status" value="1"/>
</dbReference>
<evidence type="ECO:0000256" key="7">
    <source>
        <dbReference type="ARBA" id="ARBA00022692"/>
    </source>
</evidence>
<evidence type="ECO:0000256" key="20">
    <source>
        <dbReference type="SAM" id="Phobius"/>
    </source>
</evidence>
<feature type="region of interest" description="Disordered" evidence="19">
    <location>
        <begin position="446"/>
        <end position="485"/>
    </location>
</feature>
<name>A0A0L0BMA9_LUCCU</name>
<keyword evidence="9" id="KW-0735">Signal-anchor</keyword>
<feature type="compositionally biased region" description="Polar residues" evidence="19">
    <location>
        <begin position="211"/>
        <end position="220"/>
    </location>
</feature>
<evidence type="ECO:0000313" key="24">
    <source>
        <dbReference type="EMBL" id="KNC21063.1"/>
    </source>
</evidence>
<reference evidence="24 25" key="1">
    <citation type="journal article" date="2015" name="Nat. Commun.">
        <title>Lucilia cuprina genome unlocks parasitic fly biology to underpin future interventions.</title>
        <authorList>
            <person name="Anstead C.A."/>
            <person name="Korhonen P.K."/>
            <person name="Young N.D."/>
            <person name="Hall R.S."/>
            <person name="Jex A.R."/>
            <person name="Murali S.C."/>
            <person name="Hughes D.S."/>
            <person name="Lee S.F."/>
            <person name="Perry T."/>
            <person name="Stroehlein A.J."/>
            <person name="Ansell B.R."/>
            <person name="Breugelmans B."/>
            <person name="Hofmann A."/>
            <person name="Qu J."/>
            <person name="Dugan S."/>
            <person name="Lee S.L."/>
            <person name="Chao H."/>
            <person name="Dinh H."/>
            <person name="Han Y."/>
            <person name="Doddapaneni H.V."/>
            <person name="Worley K.C."/>
            <person name="Muzny D.M."/>
            <person name="Ioannidis P."/>
            <person name="Waterhouse R.M."/>
            <person name="Zdobnov E.M."/>
            <person name="James P.J."/>
            <person name="Bagnall N.H."/>
            <person name="Kotze A.C."/>
            <person name="Gibbs R.A."/>
            <person name="Richards S."/>
            <person name="Batterham P."/>
            <person name="Gasser R.B."/>
        </authorList>
    </citation>
    <scope>NUCLEOTIDE SEQUENCE [LARGE SCALE GENOMIC DNA]</scope>
    <source>
        <strain evidence="24 25">LS</strain>
        <tissue evidence="24">Full body</tissue>
    </source>
</reference>
<dbReference type="STRING" id="7375.A0A0L0BMA9"/>
<feature type="binding site" evidence="17">
    <location>
        <position position="1238"/>
    </location>
    <ligand>
        <name>3'-phosphoadenylyl sulfate</name>
        <dbReference type="ChEBI" id="CHEBI:58339"/>
    </ligand>
</feature>
<evidence type="ECO:0000256" key="12">
    <source>
        <dbReference type="ARBA" id="ARBA00023136"/>
    </source>
</evidence>
<keyword evidence="12 20" id="KW-0472">Membrane</keyword>
<dbReference type="Pfam" id="PF25119">
    <property type="entry name" value="HSNSD_N"/>
    <property type="match status" value="1"/>
</dbReference>
<evidence type="ECO:0000256" key="16">
    <source>
        <dbReference type="PIRSR" id="PIRSR637359-1"/>
    </source>
</evidence>